<dbReference type="InterPro" id="IPR036770">
    <property type="entry name" value="Ankyrin_rpt-contain_sf"/>
</dbReference>
<reference evidence="1 2" key="1">
    <citation type="submission" date="2020-03" db="EMBL/GenBank/DDBJ databases">
        <title>Hydrogenophaga sp. nov. isolated from cyanobacterial mat.</title>
        <authorList>
            <person name="Thorat V."/>
            <person name="Kirdat K."/>
            <person name="Tiwarekar B."/>
            <person name="Costa E.D."/>
            <person name="Yadav A."/>
        </authorList>
    </citation>
    <scope>NUCLEOTIDE SEQUENCE [LARGE SCALE GENOMIC DNA]</scope>
    <source>
        <strain evidence="1 2">BA0156</strain>
    </source>
</reference>
<dbReference type="AlphaFoldDB" id="A0A6G8IMQ0"/>
<dbReference type="Gene3D" id="1.25.40.20">
    <property type="entry name" value="Ankyrin repeat-containing domain"/>
    <property type="match status" value="1"/>
</dbReference>
<proteinExistence type="predicted"/>
<sequence length="122" mass="13119">MSGGDWKELFNAACGGDLALVQYHVKNGVDVNYAHPEFLSTPLVACILAGQEAVAHHLLDHGANPRLHSEFDGMTPVEAARHVGMASVLGRLARLGIEPPPPEAPRRRGLGQWLARWLSVPG</sequence>
<dbReference type="EMBL" id="CP049989">
    <property type="protein sequence ID" value="QIM54260.1"/>
    <property type="molecule type" value="Genomic_DNA"/>
</dbReference>
<dbReference type="RefSeq" id="WP_166230059.1">
    <property type="nucleotide sequence ID" value="NZ_CP049989.1"/>
</dbReference>
<dbReference type="SUPFAM" id="SSF48403">
    <property type="entry name" value="Ankyrin repeat"/>
    <property type="match status" value="1"/>
</dbReference>
<keyword evidence="2" id="KW-1185">Reference proteome</keyword>
<evidence type="ECO:0000313" key="2">
    <source>
        <dbReference type="Proteomes" id="UP000503162"/>
    </source>
</evidence>
<gene>
    <name evidence="1" type="ORF">G9Q37_19920</name>
</gene>
<protein>
    <submittedName>
        <fullName evidence="1">Ankyrin repeat domain-containing protein</fullName>
    </submittedName>
</protein>
<name>A0A6G8IMQ0_9BURK</name>
<evidence type="ECO:0000313" key="1">
    <source>
        <dbReference type="EMBL" id="QIM54260.1"/>
    </source>
</evidence>
<dbReference type="Proteomes" id="UP000503162">
    <property type="component" value="Chromosome"/>
</dbReference>
<organism evidence="1 2">
    <name type="scientific">Hydrogenophaga crocea</name>
    <dbReference type="NCBI Taxonomy" id="2716225"/>
    <lineage>
        <taxon>Bacteria</taxon>
        <taxon>Pseudomonadati</taxon>
        <taxon>Pseudomonadota</taxon>
        <taxon>Betaproteobacteria</taxon>
        <taxon>Burkholderiales</taxon>
        <taxon>Comamonadaceae</taxon>
        <taxon>Hydrogenophaga</taxon>
    </lineage>
</organism>
<accession>A0A6G8IMQ0</accession>
<dbReference type="KEGG" id="hcz:G9Q37_19920"/>